<name>A0ABY1RTI0_9XANT</name>
<evidence type="ECO:0000313" key="1">
    <source>
        <dbReference type="EMBL" id="SMR00621.1"/>
    </source>
</evidence>
<gene>
    <name evidence="1" type="ORF">PD885_03400</name>
</gene>
<protein>
    <recommendedName>
        <fullName evidence="3">Transposase</fullName>
    </recommendedName>
</protein>
<accession>A0ABY1RTI0</accession>
<organism evidence="1 2">
    <name type="scientific">Xanthomonas fragariae</name>
    <dbReference type="NCBI Taxonomy" id="48664"/>
    <lineage>
        <taxon>Bacteria</taxon>
        <taxon>Pseudomonadati</taxon>
        <taxon>Pseudomonadota</taxon>
        <taxon>Gammaproteobacteria</taxon>
        <taxon>Lysobacterales</taxon>
        <taxon>Lysobacteraceae</taxon>
        <taxon>Xanthomonas</taxon>
    </lineage>
</organism>
<reference evidence="1 2" key="1">
    <citation type="submission" date="2017-05" db="EMBL/GenBank/DDBJ databases">
        <authorList>
            <person name="Blom J."/>
        </authorList>
    </citation>
    <scope>NUCLEOTIDE SEQUENCE [LARGE SCALE GENOMIC DNA]</scope>
    <source>
        <strain evidence="1">PD885</strain>
    </source>
</reference>
<proteinExistence type="predicted"/>
<evidence type="ECO:0000313" key="2">
    <source>
        <dbReference type="Proteomes" id="UP000195877"/>
    </source>
</evidence>
<dbReference type="Proteomes" id="UP000195877">
    <property type="component" value="Chromosome 1"/>
</dbReference>
<sequence length="88" mass="10471">MYAMVEAHRSRFGVEPICEMLQIAPPAYRRHAARRRDRSLLSARAHRDAELAPKIEMVWRQNQQVYGEEEIPLIDEFYRCSRGFACRY</sequence>
<keyword evidence="2" id="KW-1185">Reference proteome</keyword>
<evidence type="ECO:0008006" key="3">
    <source>
        <dbReference type="Google" id="ProtNLM"/>
    </source>
</evidence>
<dbReference type="EMBL" id="LT853882">
    <property type="protein sequence ID" value="SMR00621.1"/>
    <property type="molecule type" value="Genomic_DNA"/>
</dbReference>